<dbReference type="Gramene" id="Mp1g10360.1">
    <property type="protein sequence ID" value="Mp1g10360.1.cds"/>
    <property type="gene ID" value="Mp1g10360"/>
</dbReference>
<accession>A0A2R6XHV9</accession>
<gene>
    <name evidence="1" type="ORF">MARPO_0014s0190</name>
</gene>
<evidence type="ECO:0000313" key="1">
    <source>
        <dbReference type="EMBL" id="PTQ45684.1"/>
    </source>
</evidence>
<name>A0A2R6XHV9_MARPO</name>
<evidence type="ECO:0000313" key="2">
    <source>
        <dbReference type="Proteomes" id="UP000244005"/>
    </source>
</evidence>
<proteinExistence type="predicted"/>
<protein>
    <submittedName>
        <fullName evidence="1">Uncharacterized protein</fullName>
    </submittedName>
</protein>
<keyword evidence="2" id="KW-1185">Reference proteome</keyword>
<dbReference type="Proteomes" id="UP000244005">
    <property type="component" value="Unassembled WGS sequence"/>
</dbReference>
<organism evidence="1 2">
    <name type="scientific">Marchantia polymorpha</name>
    <name type="common">Common liverwort</name>
    <name type="synonym">Marchantia aquatica</name>
    <dbReference type="NCBI Taxonomy" id="3197"/>
    <lineage>
        <taxon>Eukaryota</taxon>
        <taxon>Viridiplantae</taxon>
        <taxon>Streptophyta</taxon>
        <taxon>Embryophyta</taxon>
        <taxon>Marchantiophyta</taxon>
        <taxon>Marchantiopsida</taxon>
        <taxon>Marchantiidae</taxon>
        <taxon>Marchantiales</taxon>
        <taxon>Marchantiaceae</taxon>
        <taxon>Marchantia</taxon>
    </lineage>
</organism>
<reference evidence="2" key="1">
    <citation type="journal article" date="2017" name="Cell">
        <title>Insights into land plant evolution garnered from the Marchantia polymorpha genome.</title>
        <authorList>
            <person name="Bowman J.L."/>
            <person name="Kohchi T."/>
            <person name="Yamato K.T."/>
            <person name="Jenkins J."/>
            <person name="Shu S."/>
            <person name="Ishizaki K."/>
            <person name="Yamaoka S."/>
            <person name="Nishihama R."/>
            <person name="Nakamura Y."/>
            <person name="Berger F."/>
            <person name="Adam C."/>
            <person name="Aki S.S."/>
            <person name="Althoff F."/>
            <person name="Araki T."/>
            <person name="Arteaga-Vazquez M.A."/>
            <person name="Balasubrmanian S."/>
            <person name="Barry K."/>
            <person name="Bauer D."/>
            <person name="Boehm C.R."/>
            <person name="Briginshaw L."/>
            <person name="Caballero-Perez J."/>
            <person name="Catarino B."/>
            <person name="Chen F."/>
            <person name="Chiyoda S."/>
            <person name="Chovatia M."/>
            <person name="Davies K.M."/>
            <person name="Delmans M."/>
            <person name="Demura T."/>
            <person name="Dierschke T."/>
            <person name="Dolan L."/>
            <person name="Dorantes-Acosta A.E."/>
            <person name="Eklund D.M."/>
            <person name="Florent S.N."/>
            <person name="Flores-Sandoval E."/>
            <person name="Fujiyama A."/>
            <person name="Fukuzawa H."/>
            <person name="Galik B."/>
            <person name="Grimanelli D."/>
            <person name="Grimwood J."/>
            <person name="Grossniklaus U."/>
            <person name="Hamada T."/>
            <person name="Haseloff J."/>
            <person name="Hetherington A.J."/>
            <person name="Higo A."/>
            <person name="Hirakawa Y."/>
            <person name="Hundley H.N."/>
            <person name="Ikeda Y."/>
            <person name="Inoue K."/>
            <person name="Inoue S.I."/>
            <person name="Ishida S."/>
            <person name="Jia Q."/>
            <person name="Kakita M."/>
            <person name="Kanazawa T."/>
            <person name="Kawai Y."/>
            <person name="Kawashima T."/>
            <person name="Kennedy M."/>
            <person name="Kinose K."/>
            <person name="Kinoshita T."/>
            <person name="Kohara Y."/>
            <person name="Koide E."/>
            <person name="Komatsu K."/>
            <person name="Kopischke S."/>
            <person name="Kubo M."/>
            <person name="Kyozuka J."/>
            <person name="Lagercrantz U."/>
            <person name="Lin S.S."/>
            <person name="Lindquist E."/>
            <person name="Lipzen A.M."/>
            <person name="Lu C.W."/>
            <person name="De Luna E."/>
            <person name="Martienssen R.A."/>
            <person name="Minamino N."/>
            <person name="Mizutani M."/>
            <person name="Mizutani M."/>
            <person name="Mochizuki N."/>
            <person name="Monte I."/>
            <person name="Mosher R."/>
            <person name="Nagasaki H."/>
            <person name="Nakagami H."/>
            <person name="Naramoto S."/>
            <person name="Nishitani K."/>
            <person name="Ohtani M."/>
            <person name="Okamoto T."/>
            <person name="Okumura M."/>
            <person name="Phillips J."/>
            <person name="Pollak B."/>
            <person name="Reinders A."/>
            <person name="Rovekamp M."/>
            <person name="Sano R."/>
            <person name="Sawa S."/>
            <person name="Schmid M.W."/>
            <person name="Shirakawa M."/>
            <person name="Solano R."/>
            <person name="Spunde A."/>
            <person name="Suetsugu N."/>
            <person name="Sugano S."/>
            <person name="Sugiyama A."/>
            <person name="Sun R."/>
            <person name="Suzuki Y."/>
            <person name="Takenaka M."/>
            <person name="Takezawa D."/>
            <person name="Tomogane H."/>
            <person name="Tsuzuki M."/>
            <person name="Ueda T."/>
            <person name="Umeda M."/>
            <person name="Ward J.M."/>
            <person name="Watanabe Y."/>
            <person name="Yazaki K."/>
            <person name="Yokoyama R."/>
            <person name="Yoshitake Y."/>
            <person name="Yotsui I."/>
            <person name="Zachgo S."/>
            <person name="Schmutz J."/>
        </authorList>
    </citation>
    <scope>NUCLEOTIDE SEQUENCE [LARGE SCALE GENOMIC DNA]</scope>
    <source>
        <strain evidence="2">Tak-1</strain>
    </source>
</reference>
<dbReference type="EMBL" id="KZ772686">
    <property type="protein sequence ID" value="PTQ45684.1"/>
    <property type="molecule type" value="Genomic_DNA"/>
</dbReference>
<dbReference type="AlphaFoldDB" id="A0A2R6XHV9"/>
<sequence length="95" mass="10864">MDDLNRVVASKIVCFSQGGTRFLSPRFEKQYRLNVPPGTSGMNRQTSNPRTILLPAPLLFFQARRLSQLRTRASFATQAPRQRLQPSAREIQVFE</sequence>